<reference evidence="2 3" key="1">
    <citation type="submission" date="2011-04" db="EMBL/GenBank/DDBJ databases">
        <authorList>
            <person name="Muzny D."/>
            <person name="Qin X."/>
            <person name="Deng J."/>
            <person name="Jiang H."/>
            <person name="Liu Y."/>
            <person name="Qu J."/>
            <person name="Song X.-Z."/>
            <person name="Zhang L."/>
            <person name="Thornton R."/>
            <person name="Coyle M."/>
            <person name="Francisco L."/>
            <person name="Jackson L."/>
            <person name="Javaid M."/>
            <person name="Korchina V."/>
            <person name="Kovar C."/>
            <person name="Mata R."/>
            <person name="Mathew T."/>
            <person name="Ngo R."/>
            <person name="Nguyen L."/>
            <person name="Nguyen N."/>
            <person name="Okwuonu G."/>
            <person name="Ongeri F."/>
            <person name="Pham C."/>
            <person name="Simmons D."/>
            <person name="Wilczek-Boney K."/>
            <person name="Hale W."/>
            <person name="Jakkamsetti A."/>
            <person name="Pham P."/>
            <person name="Ruth R."/>
            <person name="San Lucas F."/>
            <person name="Warren J."/>
            <person name="Zhang J."/>
            <person name="Zhao Z."/>
            <person name="Zhou C."/>
            <person name="Zhu D."/>
            <person name="Lee S."/>
            <person name="Bess C."/>
            <person name="Blankenburg K."/>
            <person name="Forbes L."/>
            <person name="Fu Q."/>
            <person name="Gubbala S."/>
            <person name="Hirani K."/>
            <person name="Jayaseelan J.C."/>
            <person name="Lara F."/>
            <person name="Munidasa M."/>
            <person name="Palculict T."/>
            <person name="Patil S."/>
            <person name="Pu L.-L."/>
            <person name="Saada N."/>
            <person name="Tang L."/>
            <person name="Weissenberger G."/>
            <person name="Zhu Y."/>
            <person name="Hemphill L."/>
            <person name="Shang Y."/>
            <person name="Youmans B."/>
            <person name="Ayvaz T."/>
            <person name="Ross M."/>
            <person name="Santibanez J."/>
            <person name="Aqrawi P."/>
            <person name="Gross S."/>
            <person name="Joshi V."/>
            <person name="Fowler G."/>
            <person name="Nazareth L."/>
            <person name="Reid J."/>
            <person name="Worley K."/>
            <person name="Petrosino J."/>
            <person name="Highlander S."/>
            <person name="Gibbs R."/>
        </authorList>
    </citation>
    <scope>NUCLEOTIDE SEQUENCE [LARGE SCALE GENOMIC DNA]</scope>
    <source>
        <strain evidence="2 3">ATCC 700821</strain>
    </source>
</reference>
<sequence length="42" mass="4816">METNIPQGIFINSLCPFHQQKQLVLGFVTLCVAEIIWHVLFS</sequence>
<dbReference type="Proteomes" id="UP000004123">
    <property type="component" value="Unassembled WGS sequence"/>
</dbReference>
<organism evidence="2 3">
    <name type="scientific">Prevotella pallens ATCC 700821</name>
    <dbReference type="NCBI Taxonomy" id="997353"/>
    <lineage>
        <taxon>Bacteria</taxon>
        <taxon>Pseudomonadati</taxon>
        <taxon>Bacteroidota</taxon>
        <taxon>Bacteroidia</taxon>
        <taxon>Bacteroidales</taxon>
        <taxon>Prevotellaceae</taxon>
        <taxon>Prevotella</taxon>
    </lineage>
</organism>
<comment type="caution">
    <text evidence="2">The sequence shown here is derived from an EMBL/GenBank/DDBJ whole genome shotgun (WGS) entry which is preliminary data.</text>
</comment>
<dbReference type="AlphaFoldDB" id="F9DM17"/>
<evidence type="ECO:0000313" key="2">
    <source>
        <dbReference type="EMBL" id="EGQ12625.1"/>
    </source>
</evidence>
<dbReference type="HOGENOM" id="CLU_3255931_0_0_10"/>
<dbReference type="EMBL" id="AFPY01000128">
    <property type="protein sequence ID" value="EGQ12625.1"/>
    <property type="molecule type" value="Genomic_DNA"/>
</dbReference>
<accession>F9DM17</accession>
<protein>
    <submittedName>
        <fullName evidence="2">Uncharacterized protein</fullName>
    </submittedName>
</protein>
<feature type="transmembrane region" description="Helical" evidence="1">
    <location>
        <begin position="23"/>
        <end position="41"/>
    </location>
</feature>
<proteinExistence type="predicted"/>
<keyword evidence="1" id="KW-0812">Transmembrane</keyword>
<dbReference type="STRING" id="997353.HMPREF9144_2709"/>
<evidence type="ECO:0000256" key="1">
    <source>
        <dbReference type="SAM" id="Phobius"/>
    </source>
</evidence>
<evidence type="ECO:0000313" key="3">
    <source>
        <dbReference type="Proteomes" id="UP000004123"/>
    </source>
</evidence>
<keyword evidence="1" id="KW-1133">Transmembrane helix</keyword>
<keyword evidence="1" id="KW-0472">Membrane</keyword>
<gene>
    <name evidence="2" type="ORF">HMPREF9144_2709</name>
</gene>
<name>F9DM17_9BACT</name>